<accession>A0A3B0V1A6</accession>
<protein>
    <recommendedName>
        <fullName evidence="2">DUF3467 domain-containing protein</fullName>
    </recommendedName>
</protein>
<reference evidence="1" key="1">
    <citation type="submission" date="2018-06" db="EMBL/GenBank/DDBJ databases">
        <authorList>
            <person name="Zhirakovskaya E."/>
        </authorList>
    </citation>
    <scope>NUCLEOTIDE SEQUENCE</scope>
</reference>
<dbReference type="AlphaFoldDB" id="A0A3B0V1A6"/>
<gene>
    <name evidence="1" type="ORF">MNBD_CHLOROFLEXI01-1578</name>
</gene>
<dbReference type="Pfam" id="PF11950">
    <property type="entry name" value="DUF3467"/>
    <property type="match status" value="1"/>
</dbReference>
<dbReference type="InterPro" id="IPR021857">
    <property type="entry name" value="DUF3467"/>
</dbReference>
<dbReference type="EMBL" id="UOEU01000658">
    <property type="protein sequence ID" value="VAW37258.1"/>
    <property type="molecule type" value="Genomic_DNA"/>
</dbReference>
<organism evidence="1">
    <name type="scientific">hydrothermal vent metagenome</name>
    <dbReference type="NCBI Taxonomy" id="652676"/>
    <lineage>
        <taxon>unclassified sequences</taxon>
        <taxon>metagenomes</taxon>
        <taxon>ecological metagenomes</taxon>
    </lineage>
</organism>
<proteinExistence type="predicted"/>
<evidence type="ECO:0000313" key="1">
    <source>
        <dbReference type="EMBL" id="VAW37258.1"/>
    </source>
</evidence>
<sequence length="116" mass="13196">MSDTPNPQPKPTQKRIAIDIPKELTAVYANLAFISHTPGEIVLDFAQMLPRMPRGRVLSRVIMSPMHAKMLQKALAQNITNYERQFGEIRLPTTLADQFFRFPQPESGDKEDDSDQ</sequence>
<name>A0A3B0V1A6_9ZZZZ</name>
<evidence type="ECO:0008006" key="2">
    <source>
        <dbReference type="Google" id="ProtNLM"/>
    </source>
</evidence>